<dbReference type="Proteomes" id="UP000031036">
    <property type="component" value="Unassembled WGS sequence"/>
</dbReference>
<keyword evidence="3" id="KW-1185">Reference proteome</keyword>
<feature type="region of interest" description="Disordered" evidence="1">
    <location>
        <begin position="23"/>
        <end position="44"/>
    </location>
</feature>
<dbReference type="AlphaFoldDB" id="A0A0B2V9I1"/>
<protein>
    <submittedName>
        <fullName evidence="2">Uncharacterized protein</fullName>
    </submittedName>
</protein>
<name>A0A0B2V9I1_TOXCA</name>
<accession>A0A0B2V9I1</accession>
<comment type="caution">
    <text evidence="2">The sequence shown here is derived from an EMBL/GenBank/DDBJ whole genome shotgun (WGS) entry which is preliminary data.</text>
</comment>
<dbReference type="EMBL" id="JPKZ01002161">
    <property type="protein sequence ID" value="KHN78127.1"/>
    <property type="molecule type" value="Genomic_DNA"/>
</dbReference>
<evidence type="ECO:0000313" key="3">
    <source>
        <dbReference type="Proteomes" id="UP000031036"/>
    </source>
</evidence>
<gene>
    <name evidence="2" type="ORF">Tcan_12443</name>
</gene>
<sequence>MSTSDLLTRMTIKIEQHRDDRARNEFNLSSERRQRPLDSSRRPSLPVLQLGAIPEELKVNRKHSENCLMSSVGRSRSRRPSLAEWTQNIFDLKIIMIPDYESRSRLLIE</sequence>
<evidence type="ECO:0000313" key="2">
    <source>
        <dbReference type="EMBL" id="KHN78127.1"/>
    </source>
</evidence>
<reference evidence="2 3" key="1">
    <citation type="submission" date="2014-11" db="EMBL/GenBank/DDBJ databases">
        <title>Genetic blueprint of the zoonotic pathogen Toxocara canis.</title>
        <authorList>
            <person name="Zhu X.-Q."/>
            <person name="Korhonen P.K."/>
            <person name="Cai H."/>
            <person name="Young N.D."/>
            <person name="Nejsum P."/>
            <person name="von Samson-Himmelstjerna G."/>
            <person name="Boag P.R."/>
            <person name="Tan P."/>
            <person name="Li Q."/>
            <person name="Min J."/>
            <person name="Yang Y."/>
            <person name="Wang X."/>
            <person name="Fang X."/>
            <person name="Hall R.S."/>
            <person name="Hofmann A."/>
            <person name="Sternberg P.W."/>
            <person name="Jex A.R."/>
            <person name="Gasser R.B."/>
        </authorList>
    </citation>
    <scope>NUCLEOTIDE SEQUENCE [LARGE SCALE GENOMIC DNA]</scope>
    <source>
        <strain evidence="2">PN_DK_2014</strain>
    </source>
</reference>
<proteinExistence type="predicted"/>
<evidence type="ECO:0000256" key="1">
    <source>
        <dbReference type="SAM" id="MobiDB-lite"/>
    </source>
</evidence>
<organism evidence="2 3">
    <name type="scientific">Toxocara canis</name>
    <name type="common">Canine roundworm</name>
    <dbReference type="NCBI Taxonomy" id="6265"/>
    <lineage>
        <taxon>Eukaryota</taxon>
        <taxon>Metazoa</taxon>
        <taxon>Ecdysozoa</taxon>
        <taxon>Nematoda</taxon>
        <taxon>Chromadorea</taxon>
        <taxon>Rhabditida</taxon>
        <taxon>Spirurina</taxon>
        <taxon>Ascaridomorpha</taxon>
        <taxon>Ascaridoidea</taxon>
        <taxon>Toxocaridae</taxon>
        <taxon>Toxocara</taxon>
    </lineage>
</organism>
<feature type="compositionally biased region" description="Basic and acidic residues" evidence="1">
    <location>
        <begin position="23"/>
        <end position="41"/>
    </location>
</feature>